<gene>
    <name evidence="6" type="ORF">G1H11_04785</name>
</gene>
<evidence type="ECO:0000313" key="7">
    <source>
        <dbReference type="Proteomes" id="UP000469185"/>
    </source>
</evidence>
<evidence type="ECO:0000256" key="3">
    <source>
        <dbReference type="ARBA" id="ARBA00023015"/>
    </source>
</evidence>
<protein>
    <submittedName>
        <fullName evidence="6">GAF and ANTAR domain-containing protein</fullName>
    </submittedName>
</protein>
<dbReference type="SUPFAM" id="SSF52172">
    <property type="entry name" value="CheY-like"/>
    <property type="match status" value="1"/>
</dbReference>
<dbReference type="Pfam" id="PF13185">
    <property type="entry name" value="GAF_2"/>
    <property type="match status" value="1"/>
</dbReference>
<dbReference type="Proteomes" id="UP000469185">
    <property type="component" value="Unassembled WGS sequence"/>
</dbReference>
<dbReference type="GO" id="GO:0016301">
    <property type="term" value="F:kinase activity"/>
    <property type="evidence" value="ECO:0007669"/>
    <property type="project" value="UniProtKB-KW"/>
</dbReference>
<feature type="domain" description="ANTAR" evidence="5">
    <location>
        <begin position="159"/>
        <end position="220"/>
    </location>
</feature>
<keyword evidence="2" id="KW-0418">Kinase</keyword>
<dbReference type="GO" id="GO:0003723">
    <property type="term" value="F:RNA binding"/>
    <property type="evidence" value="ECO:0007669"/>
    <property type="project" value="InterPro"/>
</dbReference>
<dbReference type="Pfam" id="PF03861">
    <property type="entry name" value="ANTAR"/>
    <property type="match status" value="1"/>
</dbReference>
<dbReference type="InterPro" id="IPR005561">
    <property type="entry name" value="ANTAR"/>
</dbReference>
<evidence type="ECO:0000256" key="4">
    <source>
        <dbReference type="ARBA" id="ARBA00023163"/>
    </source>
</evidence>
<proteinExistence type="predicted"/>
<dbReference type="InterPro" id="IPR036388">
    <property type="entry name" value="WH-like_DNA-bd_sf"/>
</dbReference>
<evidence type="ECO:0000256" key="1">
    <source>
        <dbReference type="ARBA" id="ARBA00022679"/>
    </source>
</evidence>
<dbReference type="PIRSF" id="PIRSF036625">
    <property type="entry name" value="GAF_ANTAR"/>
    <property type="match status" value="1"/>
</dbReference>
<dbReference type="InterPro" id="IPR003018">
    <property type="entry name" value="GAF"/>
</dbReference>
<organism evidence="6 7">
    <name type="scientific">Phytoactinopolyspora alkaliphila</name>
    <dbReference type="NCBI Taxonomy" id="1783498"/>
    <lineage>
        <taxon>Bacteria</taxon>
        <taxon>Bacillati</taxon>
        <taxon>Actinomycetota</taxon>
        <taxon>Actinomycetes</taxon>
        <taxon>Jiangellales</taxon>
        <taxon>Jiangellaceae</taxon>
        <taxon>Phytoactinopolyspora</taxon>
    </lineage>
</organism>
<comment type="caution">
    <text evidence="6">The sequence shown here is derived from an EMBL/GenBank/DDBJ whole genome shotgun (WGS) entry which is preliminary data.</text>
</comment>
<name>A0A6N9YI41_9ACTN</name>
<dbReference type="PROSITE" id="PS50921">
    <property type="entry name" value="ANTAR"/>
    <property type="match status" value="1"/>
</dbReference>
<dbReference type="InterPro" id="IPR029016">
    <property type="entry name" value="GAF-like_dom_sf"/>
</dbReference>
<dbReference type="EMBL" id="JAAGOB010000002">
    <property type="protein sequence ID" value="NED94622.1"/>
    <property type="molecule type" value="Genomic_DNA"/>
</dbReference>
<evidence type="ECO:0000259" key="5">
    <source>
        <dbReference type="PROSITE" id="PS50921"/>
    </source>
</evidence>
<dbReference type="SMART" id="SM01012">
    <property type="entry name" value="ANTAR"/>
    <property type="match status" value="1"/>
</dbReference>
<keyword evidence="3" id="KW-0805">Transcription regulation</keyword>
<evidence type="ECO:0000313" key="6">
    <source>
        <dbReference type="EMBL" id="NED94622.1"/>
    </source>
</evidence>
<dbReference type="Gene3D" id="1.10.10.10">
    <property type="entry name" value="Winged helix-like DNA-binding domain superfamily/Winged helix DNA-binding domain"/>
    <property type="match status" value="1"/>
</dbReference>
<keyword evidence="4" id="KW-0804">Transcription</keyword>
<dbReference type="InterPro" id="IPR011006">
    <property type="entry name" value="CheY-like_superfamily"/>
</dbReference>
<keyword evidence="1" id="KW-0808">Transferase</keyword>
<evidence type="ECO:0000256" key="2">
    <source>
        <dbReference type="ARBA" id="ARBA00022777"/>
    </source>
</evidence>
<dbReference type="Gene3D" id="3.30.450.40">
    <property type="match status" value="1"/>
</dbReference>
<reference evidence="6 7" key="1">
    <citation type="submission" date="2020-02" db="EMBL/GenBank/DDBJ databases">
        <authorList>
            <person name="Li X.-J."/>
            <person name="Feng X.-M."/>
        </authorList>
    </citation>
    <scope>NUCLEOTIDE SEQUENCE [LARGE SCALE GENOMIC DNA]</scope>
    <source>
        <strain evidence="6 7">CGMCC 4.7225</strain>
    </source>
</reference>
<dbReference type="AlphaFoldDB" id="A0A6N9YI41"/>
<dbReference type="RefSeq" id="WP_163816543.1">
    <property type="nucleotide sequence ID" value="NZ_JAAGOB010000002.1"/>
</dbReference>
<keyword evidence="7" id="KW-1185">Reference proteome</keyword>
<sequence length="230" mass="25377">MDRYQFNRLLAGAARDMADEPGTQLTLDRAVLMATDIIENCDLAGISLVHRSGIDTPAASHKTLRQIDELQYELNEGPCLDALNQTDVLAVTNLAEDPRWPNWGPRIAAELDVHSSMSFRLFTTGENLGVLNLYATKIDAFSHEDLLDGLALAAHAAVALVGTIEEDQLHRALDTRRMIGEATGILRERFGLTTDQAWGVLRRISSQHNIKLHRVAQQLVDFGTLPDNNG</sequence>
<dbReference type="SUPFAM" id="SSF55781">
    <property type="entry name" value="GAF domain-like"/>
    <property type="match status" value="1"/>
</dbReference>
<dbReference type="InterPro" id="IPR012074">
    <property type="entry name" value="GAF_ANTAR"/>
</dbReference>
<accession>A0A6N9YI41</accession>